<feature type="domain" description="Aminotransferase class V" evidence="9">
    <location>
        <begin position="34"/>
        <end position="403"/>
    </location>
</feature>
<sequence length="415" mass="46211">MKEATTLVQEALDIQRIRKDFPILSSTVNGKPLVYFDNAATSQKPWSVIKAIEHYYTDLNSNVHRGVHTLSQKATDAFEASRKKIADFINAAHDYEVIYTRGTTESINLVAHSFGKQFVKEGDIIIISSLEHHSNIVPWQILCEEKNATLKVIPINEKGELIMEAFKEMLSEKVKLVSVNYVSNSLGTVNPVREIIEAAHQYNIPVMLDAAQAVQHIPLDVQELDVDFLAFSGHKMYGPTGIGILYGKEKWLNAMPPYQGGGEMIKTVTFEKTTYNDLPFKFEAGTPNIEASICLGTAVDYINEIGLENIQQYEHELVEYATEKLSAIDGIKFIGTADNKASVVSFNIANIHPYDVGVILDKLGIAVRTGHHCTQPLMDIFCIPGTVRASFAFYNTKEEIDVLVEGVKRAVKMLS</sequence>
<dbReference type="GO" id="GO:0031071">
    <property type="term" value="F:cysteine desulfurase activity"/>
    <property type="evidence" value="ECO:0007669"/>
    <property type="project" value="UniProtKB-UniRule"/>
</dbReference>
<dbReference type="PIRSF" id="PIRSF005572">
    <property type="entry name" value="NifS"/>
    <property type="match status" value="1"/>
</dbReference>
<evidence type="ECO:0000256" key="7">
    <source>
        <dbReference type="RuleBase" id="RU004504"/>
    </source>
</evidence>
<dbReference type="EMBL" id="CP042435">
    <property type="protein sequence ID" value="QEC66481.1"/>
    <property type="molecule type" value="Genomic_DNA"/>
</dbReference>
<evidence type="ECO:0000256" key="1">
    <source>
        <dbReference type="ARBA" id="ARBA00001933"/>
    </source>
</evidence>
<dbReference type="GO" id="GO:0030170">
    <property type="term" value="F:pyridoxal phosphate binding"/>
    <property type="evidence" value="ECO:0007669"/>
    <property type="project" value="UniProtKB-UniRule"/>
</dbReference>
<evidence type="ECO:0000313" key="11">
    <source>
        <dbReference type="Proteomes" id="UP000321533"/>
    </source>
</evidence>
<dbReference type="PANTHER" id="PTHR43586:SF8">
    <property type="entry name" value="CYSTEINE DESULFURASE 1, CHLOROPLASTIC"/>
    <property type="match status" value="1"/>
</dbReference>
<keyword evidence="5 8" id="KW-0663">Pyridoxal phosphate</keyword>
<dbReference type="Proteomes" id="UP000321533">
    <property type="component" value="Chromosome"/>
</dbReference>
<keyword evidence="11" id="KW-1185">Reference proteome</keyword>
<organism evidence="10 11">
    <name type="scientific">Panacibacter ginsenosidivorans</name>
    <dbReference type="NCBI Taxonomy" id="1813871"/>
    <lineage>
        <taxon>Bacteria</taxon>
        <taxon>Pseudomonadati</taxon>
        <taxon>Bacteroidota</taxon>
        <taxon>Chitinophagia</taxon>
        <taxon>Chitinophagales</taxon>
        <taxon>Chitinophagaceae</taxon>
        <taxon>Panacibacter</taxon>
    </lineage>
</organism>
<dbReference type="CDD" id="cd06453">
    <property type="entry name" value="SufS_like"/>
    <property type="match status" value="1"/>
</dbReference>
<evidence type="ECO:0000256" key="6">
    <source>
        <dbReference type="ARBA" id="ARBA00050776"/>
    </source>
</evidence>
<dbReference type="PROSITE" id="PS00595">
    <property type="entry name" value="AA_TRANSFER_CLASS_5"/>
    <property type="match status" value="1"/>
</dbReference>
<dbReference type="PANTHER" id="PTHR43586">
    <property type="entry name" value="CYSTEINE DESULFURASE"/>
    <property type="match status" value="1"/>
</dbReference>
<evidence type="ECO:0000256" key="8">
    <source>
        <dbReference type="RuleBase" id="RU004506"/>
    </source>
</evidence>
<keyword evidence="4 8" id="KW-0808">Transferase</keyword>
<dbReference type="NCBIfam" id="TIGR01979">
    <property type="entry name" value="sufS"/>
    <property type="match status" value="1"/>
</dbReference>
<dbReference type="SUPFAM" id="SSF53383">
    <property type="entry name" value="PLP-dependent transferases"/>
    <property type="match status" value="1"/>
</dbReference>
<proteinExistence type="inferred from homology"/>
<dbReference type="Gene3D" id="3.90.1150.10">
    <property type="entry name" value="Aspartate Aminotransferase, domain 1"/>
    <property type="match status" value="1"/>
</dbReference>
<comment type="function">
    <text evidence="2 8">Catalyzes the removal of elemental sulfur and selenium atoms from L-cysteine, L-cystine, L-selenocysteine, and L-selenocystine to produce L-alanine.</text>
</comment>
<reference evidence="10 11" key="1">
    <citation type="journal article" date="2016" name="Int. J. Syst. Evol. Microbiol.">
        <title>Panacibacter ginsenosidivorans gen. nov., sp. nov., with ginsenoside converting activity isolated from soil of a ginseng field.</title>
        <authorList>
            <person name="Siddiqi M.Z."/>
            <person name="Muhammad Shafi S."/>
            <person name="Choi K.D."/>
            <person name="Im W.T."/>
        </authorList>
    </citation>
    <scope>NUCLEOTIDE SEQUENCE [LARGE SCALE GENOMIC DNA]</scope>
    <source>
        <strain evidence="10 11">Gsoil1550</strain>
    </source>
</reference>
<dbReference type="InterPro" id="IPR020578">
    <property type="entry name" value="Aminotrans_V_PyrdxlP_BS"/>
</dbReference>
<dbReference type="RefSeq" id="WP_147188281.1">
    <property type="nucleotide sequence ID" value="NZ_CP042435.1"/>
</dbReference>
<gene>
    <name evidence="10" type="ORF">FRZ67_03920</name>
</gene>
<evidence type="ECO:0000256" key="4">
    <source>
        <dbReference type="ARBA" id="ARBA00022679"/>
    </source>
</evidence>
<dbReference type="InterPro" id="IPR015422">
    <property type="entry name" value="PyrdxlP-dep_Trfase_small"/>
</dbReference>
<evidence type="ECO:0000256" key="5">
    <source>
        <dbReference type="ARBA" id="ARBA00022898"/>
    </source>
</evidence>
<protein>
    <recommendedName>
        <fullName evidence="8">Cysteine desulfurase</fullName>
        <ecNumber evidence="8">2.8.1.7</ecNumber>
    </recommendedName>
</protein>
<dbReference type="OrthoDB" id="9804366at2"/>
<dbReference type="AlphaFoldDB" id="A0A5B8V6U9"/>
<evidence type="ECO:0000313" key="10">
    <source>
        <dbReference type="EMBL" id="QEC66481.1"/>
    </source>
</evidence>
<dbReference type="EC" id="2.8.1.7" evidence="8"/>
<dbReference type="InterPro" id="IPR016454">
    <property type="entry name" value="Cysteine_dSase"/>
</dbReference>
<dbReference type="Pfam" id="PF00266">
    <property type="entry name" value="Aminotran_5"/>
    <property type="match status" value="1"/>
</dbReference>
<dbReference type="InterPro" id="IPR000192">
    <property type="entry name" value="Aminotrans_V_dom"/>
</dbReference>
<comment type="catalytic activity">
    <reaction evidence="6 8">
        <text>(sulfur carrier)-H + L-cysteine = (sulfur carrier)-SH + L-alanine</text>
        <dbReference type="Rhea" id="RHEA:43892"/>
        <dbReference type="Rhea" id="RHEA-COMP:14737"/>
        <dbReference type="Rhea" id="RHEA-COMP:14739"/>
        <dbReference type="ChEBI" id="CHEBI:29917"/>
        <dbReference type="ChEBI" id="CHEBI:35235"/>
        <dbReference type="ChEBI" id="CHEBI:57972"/>
        <dbReference type="ChEBI" id="CHEBI:64428"/>
        <dbReference type="EC" id="2.8.1.7"/>
    </reaction>
</comment>
<dbReference type="InterPro" id="IPR015421">
    <property type="entry name" value="PyrdxlP-dep_Trfase_major"/>
</dbReference>
<dbReference type="InterPro" id="IPR010970">
    <property type="entry name" value="Cys_dSase_SufS"/>
</dbReference>
<evidence type="ECO:0000259" key="9">
    <source>
        <dbReference type="Pfam" id="PF00266"/>
    </source>
</evidence>
<dbReference type="InterPro" id="IPR015424">
    <property type="entry name" value="PyrdxlP-dep_Trfase"/>
</dbReference>
<dbReference type="GO" id="GO:0006534">
    <property type="term" value="P:cysteine metabolic process"/>
    <property type="evidence" value="ECO:0007669"/>
    <property type="project" value="UniProtKB-UniRule"/>
</dbReference>
<comment type="similarity">
    <text evidence="3 8">Belongs to the class-V pyridoxal-phosphate-dependent aminotransferase family. Csd subfamily.</text>
</comment>
<comment type="cofactor">
    <cofactor evidence="1 7">
        <name>pyridoxal 5'-phosphate</name>
        <dbReference type="ChEBI" id="CHEBI:597326"/>
    </cofactor>
</comment>
<dbReference type="KEGG" id="pgin:FRZ67_03920"/>
<name>A0A5B8V6U9_9BACT</name>
<dbReference type="Gene3D" id="3.40.640.10">
    <property type="entry name" value="Type I PLP-dependent aspartate aminotransferase-like (Major domain)"/>
    <property type="match status" value="1"/>
</dbReference>
<evidence type="ECO:0000256" key="2">
    <source>
        <dbReference type="ARBA" id="ARBA00002824"/>
    </source>
</evidence>
<evidence type="ECO:0000256" key="3">
    <source>
        <dbReference type="ARBA" id="ARBA00010447"/>
    </source>
</evidence>
<accession>A0A5B8V6U9</accession>